<evidence type="ECO:0000313" key="2">
    <source>
        <dbReference type="WBParaSite" id="RSKR_0001171700.1"/>
    </source>
</evidence>
<dbReference type="Proteomes" id="UP000095286">
    <property type="component" value="Unplaced"/>
</dbReference>
<organism evidence="1 2">
    <name type="scientific">Rhabditophanes sp. KR3021</name>
    <dbReference type="NCBI Taxonomy" id="114890"/>
    <lineage>
        <taxon>Eukaryota</taxon>
        <taxon>Metazoa</taxon>
        <taxon>Ecdysozoa</taxon>
        <taxon>Nematoda</taxon>
        <taxon>Chromadorea</taxon>
        <taxon>Rhabditida</taxon>
        <taxon>Tylenchina</taxon>
        <taxon>Panagrolaimomorpha</taxon>
        <taxon>Strongyloidoidea</taxon>
        <taxon>Alloionematidae</taxon>
        <taxon>Rhabditophanes</taxon>
    </lineage>
</organism>
<name>A0AC35UH53_9BILA</name>
<dbReference type="WBParaSite" id="RSKR_0001171700.1">
    <property type="protein sequence ID" value="RSKR_0001171700.1"/>
    <property type="gene ID" value="RSKR_0001171700"/>
</dbReference>
<accession>A0AC35UH53</accession>
<evidence type="ECO:0000313" key="1">
    <source>
        <dbReference type="Proteomes" id="UP000095286"/>
    </source>
</evidence>
<protein>
    <submittedName>
        <fullName evidence="2">Pru domain-containing protein</fullName>
    </submittedName>
</protein>
<sequence length="177" mass="20316">MPSQTPSKDVSSKPSTNSLISVPTTNSLNTPLVSRLITLKNSKKANKKFVLFHESPTVIRKNRMMFLIKAGRSTFTKNAGANTGHIECDKRPGYLRMKVDERGALNIMWENNSTRKKELQIKTVPNEYTVYKINECKDGHVIMLKGHTNDVRQFFWIQDCDSLEQCVPKMNRILQMR</sequence>
<reference evidence="2" key="1">
    <citation type="submission" date="2016-11" db="UniProtKB">
        <authorList>
            <consortium name="WormBaseParasite"/>
        </authorList>
    </citation>
    <scope>IDENTIFICATION</scope>
    <source>
        <strain evidence="2">KR3021</strain>
    </source>
</reference>
<proteinExistence type="predicted"/>